<dbReference type="Proteomes" id="UP001171687">
    <property type="component" value="Unassembled WGS sequence"/>
</dbReference>
<evidence type="ECO:0000313" key="1">
    <source>
        <dbReference type="EMBL" id="MDN4532214.1"/>
    </source>
</evidence>
<dbReference type="EMBL" id="JAUHQC010000005">
    <property type="protein sequence ID" value="MDN4532214.1"/>
    <property type="molecule type" value="Genomic_DNA"/>
</dbReference>
<comment type="caution">
    <text evidence="1">The sequence shown here is derived from an EMBL/GenBank/DDBJ whole genome shotgun (WGS) entry which is preliminary data.</text>
</comment>
<sequence>MEEERVNLKRLIESENEDLRIPTLFIKLQSFLYKNNVSVEERKVLARMFHAYYEN</sequence>
<dbReference type="RefSeq" id="WP_272595427.1">
    <property type="nucleotide sequence ID" value="NZ_JAQPQT010000009.1"/>
</dbReference>
<gene>
    <name evidence="1" type="ORF">QYH67_01255</name>
</gene>
<organism evidence="1 2">
    <name type="scientific">Staphylococcus auricularis</name>
    <dbReference type="NCBI Taxonomy" id="29379"/>
    <lineage>
        <taxon>Bacteria</taxon>
        <taxon>Bacillati</taxon>
        <taxon>Bacillota</taxon>
        <taxon>Bacilli</taxon>
        <taxon>Bacillales</taxon>
        <taxon>Staphylococcaceae</taxon>
        <taxon>Staphylococcus</taxon>
    </lineage>
</organism>
<dbReference type="AlphaFoldDB" id="A0AAW7M593"/>
<reference evidence="1" key="1">
    <citation type="submission" date="2023-07" db="EMBL/GenBank/DDBJ databases">
        <title>Evaluation of the beneficial properties of pineapple isolates.</title>
        <authorList>
            <person name="Adefiranye O."/>
        </authorList>
    </citation>
    <scope>NUCLEOTIDE SEQUENCE</scope>
    <source>
        <strain evidence="1">PAPLE_T1</strain>
    </source>
</reference>
<protein>
    <submittedName>
        <fullName evidence="1">Uncharacterized protein</fullName>
    </submittedName>
</protein>
<proteinExistence type="predicted"/>
<accession>A0AAW7M593</accession>
<name>A0AAW7M593_9STAP</name>
<evidence type="ECO:0000313" key="2">
    <source>
        <dbReference type="Proteomes" id="UP001171687"/>
    </source>
</evidence>